<protein>
    <submittedName>
        <fullName evidence="1">Oidioi.mRNA.OKI2018_I69.chr2.g5506.t1.cds</fullName>
    </submittedName>
</protein>
<keyword evidence="2" id="KW-1185">Reference proteome</keyword>
<accession>A0ABN7T0M5</accession>
<organism evidence="1 2">
    <name type="scientific">Oikopleura dioica</name>
    <name type="common">Tunicate</name>
    <dbReference type="NCBI Taxonomy" id="34765"/>
    <lineage>
        <taxon>Eukaryota</taxon>
        <taxon>Metazoa</taxon>
        <taxon>Chordata</taxon>
        <taxon>Tunicata</taxon>
        <taxon>Appendicularia</taxon>
        <taxon>Copelata</taxon>
        <taxon>Oikopleuridae</taxon>
        <taxon>Oikopleura</taxon>
    </lineage>
</organism>
<dbReference type="EMBL" id="OU015567">
    <property type="protein sequence ID" value="CAG5111173.1"/>
    <property type="molecule type" value="Genomic_DNA"/>
</dbReference>
<reference evidence="1 2" key="1">
    <citation type="submission" date="2021-04" db="EMBL/GenBank/DDBJ databases">
        <authorList>
            <person name="Bliznina A."/>
        </authorList>
    </citation>
    <scope>NUCLEOTIDE SEQUENCE [LARGE SCALE GENOMIC DNA]</scope>
</reference>
<dbReference type="Proteomes" id="UP001158576">
    <property type="component" value="Chromosome 2"/>
</dbReference>
<name>A0ABN7T0M5_OIKDI</name>
<evidence type="ECO:0000313" key="2">
    <source>
        <dbReference type="Proteomes" id="UP001158576"/>
    </source>
</evidence>
<sequence length="142" mass="16049">MSESMESRSESSYGFSKLLENDVIRIEDDSSKSTSAENRAVFSTLFLPKISVEEFYGKTIPPKKLELCAKRDFENYKKCISRSEVGADLLLKKIAIDNLKLAIDAGMEEEVAERMDRLRPLVSNDLCEIFENIAISPDSFPN</sequence>
<evidence type="ECO:0000313" key="1">
    <source>
        <dbReference type="EMBL" id="CAG5111173.1"/>
    </source>
</evidence>
<proteinExistence type="predicted"/>
<gene>
    <name evidence="1" type="ORF">OKIOD_LOCUS14271</name>
</gene>